<dbReference type="GO" id="GO:0051082">
    <property type="term" value="F:unfolded protein binding"/>
    <property type="evidence" value="ECO:0007669"/>
    <property type="project" value="InterPro"/>
</dbReference>
<dbReference type="OrthoDB" id="5689656at2"/>
<sequence length="221" mass="24846">MKKAVKLTALSLGLALASSFAMAEENIAFLNVDYAFANNPTRQAELKKMDEEFKAPVDKLKADEKVLQDKKASFEKEIDDKAKAIDKEIESKVKSLEKDAPKLRQADIKKRQDEISALAKKRQGEVQKLVSQRDADFKKLVEEHQKNVAKFQADAQQREREINQKALIEIQKTATDIAKAKNFSIVLDEKTVVYTVEGKDITEDVLKALPQPATSTTKQAK</sequence>
<feature type="chain" id="PRO_5016565215" evidence="3">
    <location>
        <begin position="24"/>
        <end position="221"/>
    </location>
</feature>
<evidence type="ECO:0000256" key="2">
    <source>
        <dbReference type="ARBA" id="ARBA00022729"/>
    </source>
</evidence>
<organism evidence="4 5">
    <name type="scientific">[Pasteurella] mairii</name>
    <dbReference type="NCBI Taxonomy" id="757"/>
    <lineage>
        <taxon>Bacteria</taxon>
        <taxon>Pseudomonadati</taxon>
        <taxon>Pseudomonadota</taxon>
        <taxon>Gammaproteobacteria</taxon>
        <taxon>Pasteurellales</taxon>
        <taxon>Pasteurellaceae</taxon>
    </lineage>
</organism>
<dbReference type="Pfam" id="PF03938">
    <property type="entry name" value="OmpH"/>
    <property type="match status" value="1"/>
</dbReference>
<reference evidence="4 5" key="1">
    <citation type="submission" date="2018-06" db="EMBL/GenBank/DDBJ databases">
        <authorList>
            <consortium name="Pathogen Informatics"/>
            <person name="Doyle S."/>
        </authorList>
    </citation>
    <scope>NUCLEOTIDE SEQUENCE [LARGE SCALE GENOMIC DNA]</scope>
    <source>
        <strain evidence="4 5">NCTC10699</strain>
    </source>
</reference>
<keyword evidence="5" id="KW-1185">Reference proteome</keyword>
<dbReference type="SMART" id="SM00935">
    <property type="entry name" value="OmpH"/>
    <property type="match status" value="1"/>
</dbReference>
<dbReference type="GO" id="GO:0050821">
    <property type="term" value="P:protein stabilization"/>
    <property type="evidence" value="ECO:0007669"/>
    <property type="project" value="TreeGrafter"/>
</dbReference>
<gene>
    <name evidence="4" type="primary">skp</name>
    <name evidence="4" type="ORF">NCTC10699_00467</name>
</gene>
<evidence type="ECO:0000313" key="5">
    <source>
        <dbReference type="Proteomes" id="UP000254280"/>
    </source>
</evidence>
<dbReference type="PANTHER" id="PTHR35089:SF1">
    <property type="entry name" value="CHAPERONE PROTEIN SKP"/>
    <property type="match status" value="1"/>
</dbReference>
<accession>A0A379B2M7</accession>
<feature type="signal peptide" evidence="3">
    <location>
        <begin position="1"/>
        <end position="23"/>
    </location>
</feature>
<comment type="similarity">
    <text evidence="1">Belongs to the Skp family.</text>
</comment>
<protein>
    <submittedName>
        <fullName evidence="4">Outer membrane p25</fullName>
    </submittedName>
</protein>
<dbReference type="GO" id="GO:0005829">
    <property type="term" value="C:cytosol"/>
    <property type="evidence" value="ECO:0007669"/>
    <property type="project" value="TreeGrafter"/>
</dbReference>
<evidence type="ECO:0000256" key="3">
    <source>
        <dbReference type="SAM" id="SignalP"/>
    </source>
</evidence>
<dbReference type="AlphaFoldDB" id="A0A379B2M7"/>
<keyword evidence="2 3" id="KW-0732">Signal</keyword>
<evidence type="ECO:0000256" key="1">
    <source>
        <dbReference type="ARBA" id="ARBA00009091"/>
    </source>
</evidence>
<dbReference type="InterPro" id="IPR024930">
    <property type="entry name" value="Skp_dom_sf"/>
</dbReference>
<dbReference type="SUPFAM" id="SSF111384">
    <property type="entry name" value="OmpH-like"/>
    <property type="match status" value="2"/>
</dbReference>
<evidence type="ECO:0000313" key="4">
    <source>
        <dbReference type="EMBL" id="SUB32874.1"/>
    </source>
</evidence>
<dbReference type="InterPro" id="IPR005632">
    <property type="entry name" value="Chaperone_Skp"/>
</dbReference>
<dbReference type="PANTHER" id="PTHR35089">
    <property type="entry name" value="CHAPERONE PROTEIN SKP"/>
    <property type="match status" value="1"/>
</dbReference>
<dbReference type="Gene3D" id="3.30.910.20">
    <property type="entry name" value="Skp domain"/>
    <property type="match status" value="1"/>
</dbReference>
<dbReference type="Proteomes" id="UP000254280">
    <property type="component" value="Unassembled WGS sequence"/>
</dbReference>
<dbReference type="EMBL" id="UGSS01000002">
    <property type="protein sequence ID" value="SUB32874.1"/>
    <property type="molecule type" value="Genomic_DNA"/>
</dbReference>
<proteinExistence type="inferred from homology"/>
<name>A0A379B2M7_9PAST</name>